<keyword evidence="4" id="KW-0808">Transferase</keyword>
<dbReference type="CDD" id="cd11644">
    <property type="entry name" value="Precorrin-6Y-MT"/>
    <property type="match status" value="1"/>
</dbReference>
<sequence>MYEVLLFAGTAEGRKIAEYMEEQGIRALVFVATEYGESLISSGPSLQVEWGRLSEAGMEEKMEASPGALVIDATHPYAAEVTENIRTACRKTGRKYIRVLRKSQVSEECEAVFVESPSEAADYLSGQEGRILLTTGSKELKAFTAIPGYRERVYARVLSLPQVVAECSELGFQGKHLICMQGPFSKEMNCALIRQTGARFLVTKDTGAAGGFLEKEEAAKSCGCRLVIIGRPMQEEGISLEECLELLGSRPASGQSDALAAAVREPGTEHMAVIRNTAAAEPEAEIALVGIGMGGAAGATMTVEAREYCEGAELLIGAKRMVQAVARPGQEIFEEYRAEETAAIIRNHSGCRRIAVLLSGDVGFYSGAKKLLALLPESARLIPGIGSLVYFCAKLKTAWEDVTITSNHGRHSNLVGLCNRNRKVFSLMGKGEDIRSLCRKFRDYGMNGLTVHVGENLSYPEERITTGNPGDFLDFTGDSLSVILVENPEPELLVTHGIPDEAFLRDKVPMTKEEVREISVSKLQLTKDSVVYDVGAGSGSVSVEMARQSLEGQVFAVEKNPVAVELLYANRRRFRADNLTVVEGLAPEALVELPAPTHAFIGGSSGNLKEILELLLSKNPNIRVVINAITLETLSESLEALKALGFAGEDIASVSVAKSRTAGRYHMMMGQNPVYVIAAVGTGGGGHEA</sequence>
<organism evidence="7 8">
    <name type="scientific">Wansuia hejianensis</name>
    <dbReference type="NCBI Taxonomy" id="2763667"/>
    <lineage>
        <taxon>Bacteria</taxon>
        <taxon>Bacillati</taxon>
        <taxon>Bacillota</taxon>
        <taxon>Clostridia</taxon>
        <taxon>Lachnospirales</taxon>
        <taxon>Lachnospiraceae</taxon>
        <taxon>Wansuia</taxon>
    </lineage>
</organism>
<evidence type="ECO:0000313" key="7">
    <source>
        <dbReference type="EMBL" id="QNM09444.1"/>
    </source>
</evidence>
<dbReference type="EMBL" id="CP060635">
    <property type="protein sequence ID" value="QNM09444.1"/>
    <property type="molecule type" value="Genomic_DNA"/>
</dbReference>
<keyword evidence="3" id="KW-0489">Methyltransferase</keyword>
<dbReference type="CDD" id="cd02440">
    <property type="entry name" value="AdoMet_MTases"/>
    <property type="match status" value="1"/>
</dbReference>
<dbReference type="InterPro" id="IPR050714">
    <property type="entry name" value="Cobalamin_biosynth_MTase"/>
</dbReference>
<dbReference type="InterPro" id="IPR014008">
    <property type="entry name" value="Cbl_synth_MTase_CbiT"/>
</dbReference>
<keyword evidence="5" id="KW-0949">S-adenosyl-L-methionine</keyword>
<dbReference type="GO" id="GO:0008276">
    <property type="term" value="F:protein methyltransferase activity"/>
    <property type="evidence" value="ECO:0007669"/>
    <property type="project" value="InterPro"/>
</dbReference>
<keyword evidence="2" id="KW-0169">Cobalamin biosynthesis</keyword>
<dbReference type="GO" id="GO:0032259">
    <property type="term" value="P:methylation"/>
    <property type="evidence" value="ECO:0007669"/>
    <property type="project" value="UniProtKB-KW"/>
</dbReference>
<dbReference type="NCBIfam" id="TIGR00715">
    <property type="entry name" value="precor6x_red"/>
    <property type="match status" value="1"/>
</dbReference>
<dbReference type="InterPro" id="IPR035996">
    <property type="entry name" value="4pyrrol_Methylase_sf"/>
</dbReference>
<dbReference type="Proteomes" id="UP000515860">
    <property type="component" value="Chromosome"/>
</dbReference>
<proteinExistence type="predicted"/>
<dbReference type="UniPathway" id="UPA00148"/>
<dbReference type="PANTHER" id="PTHR43182:SF1">
    <property type="entry name" value="COBALT-PRECORRIN-7 C(5)-METHYLTRANSFERASE"/>
    <property type="match status" value="1"/>
</dbReference>
<evidence type="ECO:0000259" key="6">
    <source>
        <dbReference type="Pfam" id="PF00590"/>
    </source>
</evidence>
<dbReference type="KEGG" id="whj:H9Q79_03920"/>
<evidence type="ECO:0000313" key="8">
    <source>
        <dbReference type="Proteomes" id="UP000515860"/>
    </source>
</evidence>
<reference evidence="7 8" key="1">
    <citation type="submission" date="2020-08" db="EMBL/GenBank/DDBJ databases">
        <authorList>
            <person name="Liu C."/>
            <person name="Sun Q."/>
        </authorList>
    </citation>
    <scope>NUCLEOTIDE SEQUENCE [LARGE SCALE GENOMIC DNA]</scope>
    <source>
        <strain evidence="7 8">NSJ-29</strain>
    </source>
</reference>
<dbReference type="SUPFAM" id="SSF53790">
    <property type="entry name" value="Tetrapyrrole methylase"/>
    <property type="match status" value="1"/>
</dbReference>
<dbReference type="InterPro" id="IPR014777">
    <property type="entry name" value="4pyrrole_Mease_sub1"/>
</dbReference>
<keyword evidence="8" id="KW-1185">Reference proteome</keyword>
<evidence type="ECO:0000256" key="5">
    <source>
        <dbReference type="ARBA" id="ARBA00022691"/>
    </source>
</evidence>
<dbReference type="PANTHER" id="PTHR43182">
    <property type="entry name" value="COBALT-PRECORRIN-6B C(15)-METHYLTRANSFERASE (DECARBOXYLATING)"/>
    <property type="match status" value="1"/>
</dbReference>
<dbReference type="InterPro" id="IPR012818">
    <property type="entry name" value="CbiE"/>
</dbReference>
<dbReference type="NCBIfam" id="TIGR02467">
    <property type="entry name" value="CbiE"/>
    <property type="match status" value="1"/>
</dbReference>
<comment type="pathway">
    <text evidence="1">Cofactor biosynthesis; adenosylcobalamin biosynthesis.</text>
</comment>
<dbReference type="SUPFAM" id="SSF53335">
    <property type="entry name" value="S-adenosyl-L-methionine-dependent methyltransferases"/>
    <property type="match status" value="1"/>
</dbReference>
<dbReference type="GO" id="GO:0009236">
    <property type="term" value="P:cobalamin biosynthetic process"/>
    <property type="evidence" value="ECO:0007669"/>
    <property type="project" value="UniProtKB-UniPathway"/>
</dbReference>
<evidence type="ECO:0000256" key="2">
    <source>
        <dbReference type="ARBA" id="ARBA00022573"/>
    </source>
</evidence>
<protein>
    <submittedName>
        <fullName evidence="7">Precorrin-6A reductase</fullName>
        <ecNumber evidence="7">1.3.1.54</ecNumber>
    </submittedName>
</protein>
<dbReference type="PROSITE" id="PS51014">
    <property type="entry name" value="COBK_CBIJ"/>
    <property type="match status" value="1"/>
</dbReference>
<dbReference type="InterPro" id="IPR003723">
    <property type="entry name" value="Precorrin-6x_reduct"/>
</dbReference>
<dbReference type="Pfam" id="PF00590">
    <property type="entry name" value="TP_methylase"/>
    <property type="match status" value="1"/>
</dbReference>
<dbReference type="Pfam" id="PF02571">
    <property type="entry name" value="CbiJ"/>
    <property type="match status" value="1"/>
</dbReference>
<dbReference type="InterPro" id="IPR014776">
    <property type="entry name" value="4pyrrole_Mease_sub2"/>
</dbReference>
<dbReference type="RefSeq" id="WP_249329225.1">
    <property type="nucleotide sequence ID" value="NZ_CP060635.1"/>
</dbReference>
<dbReference type="InterPro" id="IPR000878">
    <property type="entry name" value="4pyrrol_Mease"/>
</dbReference>
<dbReference type="AlphaFoldDB" id="A0A7G9GF62"/>
<evidence type="ECO:0000256" key="3">
    <source>
        <dbReference type="ARBA" id="ARBA00022603"/>
    </source>
</evidence>
<feature type="domain" description="Tetrapyrrole methylase" evidence="6">
    <location>
        <begin position="286"/>
        <end position="468"/>
    </location>
</feature>
<dbReference type="InterPro" id="IPR029063">
    <property type="entry name" value="SAM-dependent_MTases_sf"/>
</dbReference>
<dbReference type="Gene3D" id="3.40.50.150">
    <property type="entry name" value="Vaccinia Virus protein VP39"/>
    <property type="match status" value="1"/>
</dbReference>
<dbReference type="GO" id="GO:0016994">
    <property type="term" value="F:precorrin-6A reductase activity"/>
    <property type="evidence" value="ECO:0007669"/>
    <property type="project" value="UniProtKB-EC"/>
</dbReference>
<accession>A0A7G9GF62</accession>
<dbReference type="Gene3D" id="3.40.1010.10">
    <property type="entry name" value="Cobalt-precorrin-4 Transmethylase, Domain 1"/>
    <property type="match status" value="1"/>
</dbReference>
<name>A0A7G9GF62_9FIRM</name>
<dbReference type="NCBIfam" id="TIGR02469">
    <property type="entry name" value="CbiT"/>
    <property type="match status" value="1"/>
</dbReference>
<evidence type="ECO:0000256" key="1">
    <source>
        <dbReference type="ARBA" id="ARBA00004953"/>
    </source>
</evidence>
<dbReference type="EC" id="1.3.1.54" evidence="7"/>
<gene>
    <name evidence="7" type="primary">cobK</name>
    <name evidence="7" type="ORF">H9Q79_03920</name>
</gene>
<dbReference type="Gene3D" id="3.30.950.10">
    <property type="entry name" value="Methyltransferase, Cobalt-precorrin-4 Transmethylase, Domain 2"/>
    <property type="match status" value="1"/>
</dbReference>
<keyword evidence="7" id="KW-0560">Oxidoreductase</keyword>
<evidence type="ECO:0000256" key="4">
    <source>
        <dbReference type="ARBA" id="ARBA00022679"/>
    </source>
</evidence>